<evidence type="ECO:0000313" key="1">
    <source>
        <dbReference type="EMBL" id="KAI3363517.1"/>
    </source>
</evidence>
<name>A0ACB8W8H1_9TELE</name>
<dbReference type="Proteomes" id="UP000831701">
    <property type="component" value="Chromosome 14"/>
</dbReference>
<dbReference type="EMBL" id="CM041544">
    <property type="protein sequence ID" value="KAI3363517.1"/>
    <property type="molecule type" value="Genomic_DNA"/>
</dbReference>
<accession>A0ACB8W8H1</accession>
<keyword evidence="2" id="KW-1185">Reference proteome</keyword>
<protein>
    <submittedName>
        <fullName evidence="1">Uncharacterized protein</fullName>
    </submittedName>
</protein>
<comment type="caution">
    <text evidence="1">The sequence shown here is derived from an EMBL/GenBank/DDBJ whole genome shotgun (WGS) entry which is preliminary data.</text>
</comment>
<gene>
    <name evidence="1" type="ORF">L3Q82_012117</name>
</gene>
<sequence length="317" mass="35729">MLRLSNNCTLTCEGDTAGAEPITYSWKKGDGEWVEMEQVLEIIKAETQDVKNFICRMMNFFSEKESEALPNPFLSEKPPTWPEVLILAVRVTLILTLYGVLFGFFAWQKRQTVRKLICPCQDRRCCTEINPVERSNDELQTFLCLVAEERIQRELDGATRNEKVYREVSELASHGYNRTARQCREKLKLKSDYRTIKNHNGRSGSNRKEWTWFGQMDAIYGHRPASNGREIGVDSATALLETVTEAESLSTFESAPSASTPAPAAASTPEPASTPGTSSTTQQRAITGKRKRVPARPDLQSMLEEMSMALDCVRSRC</sequence>
<evidence type="ECO:0000313" key="2">
    <source>
        <dbReference type="Proteomes" id="UP000831701"/>
    </source>
</evidence>
<organism evidence="1 2">
    <name type="scientific">Scortum barcoo</name>
    <name type="common">barcoo grunter</name>
    <dbReference type="NCBI Taxonomy" id="214431"/>
    <lineage>
        <taxon>Eukaryota</taxon>
        <taxon>Metazoa</taxon>
        <taxon>Chordata</taxon>
        <taxon>Craniata</taxon>
        <taxon>Vertebrata</taxon>
        <taxon>Euteleostomi</taxon>
        <taxon>Actinopterygii</taxon>
        <taxon>Neopterygii</taxon>
        <taxon>Teleostei</taxon>
        <taxon>Neoteleostei</taxon>
        <taxon>Acanthomorphata</taxon>
        <taxon>Eupercaria</taxon>
        <taxon>Centrarchiformes</taxon>
        <taxon>Terapontoidei</taxon>
        <taxon>Terapontidae</taxon>
        <taxon>Scortum</taxon>
    </lineage>
</organism>
<proteinExistence type="predicted"/>
<reference evidence="1" key="1">
    <citation type="submission" date="2022-04" db="EMBL/GenBank/DDBJ databases">
        <title>Jade perch genome.</title>
        <authorList>
            <person name="Chao B."/>
        </authorList>
    </citation>
    <scope>NUCLEOTIDE SEQUENCE</scope>
    <source>
        <strain evidence="1">CB-2022</strain>
    </source>
</reference>